<feature type="non-terminal residue" evidence="4">
    <location>
        <position position="1"/>
    </location>
</feature>
<feature type="region of interest" description="Disordered" evidence="1">
    <location>
        <begin position="21"/>
        <end position="40"/>
    </location>
</feature>
<organism evidence="4 5">
    <name type="scientific">Rotaria magnacalcarata</name>
    <dbReference type="NCBI Taxonomy" id="392030"/>
    <lineage>
        <taxon>Eukaryota</taxon>
        <taxon>Metazoa</taxon>
        <taxon>Spiralia</taxon>
        <taxon>Gnathifera</taxon>
        <taxon>Rotifera</taxon>
        <taxon>Eurotatoria</taxon>
        <taxon>Bdelloidea</taxon>
        <taxon>Philodinida</taxon>
        <taxon>Philodinidae</taxon>
        <taxon>Rotaria</taxon>
    </lineage>
</organism>
<evidence type="ECO:0000313" key="4">
    <source>
        <dbReference type="EMBL" id="CAF5205359.1"/>
    </source>
</evidence>
<gene>
    <name evidence="4" type="ORF">GIL414_LOCUS77940</name>
</gene>
<accession>A0A8S3ISM8</accession>
<dbReference type="Pfam" id="PF09068">
    <property type="entry name" value="EF-hand_2"/>
    <property type="match status" value="1"/>
</dbReference>
<dbReference type="GO" id="GO:0045202">
    <property type="term" value="C:synapse"/>
    <property type="evidence" value="ECO:0007669"/>
    <property type="project" value="TreeGrafter"/>
</dbReference>
<dbReference type="AlphaFoldDB" id="A0A8S3ISM8"/>
<dbReference type="InterPro" id="IPR050774">
    <property type="entry name" value="KCMF1/Dystrophin"/>
</dbReference>
<dbReference type="GO" id="GO:0005886">
    <property type="term" value="C:plasma membrane"/>
    <property type="evidence" value="ECO:0007669"/>
    <property type="project" value="TreeGrafter"/>
</dbReference>
<evidence type="ECO:0000313" key="5">
    <source>
        <dbReference type="Proteomes" id="UP000681720"/>
    </source>
</evidence>
<reference evidence="4" key="1">
    <citation type="submission" date="2021-02" db="EMBL/GenBank/DDBJ databases">
        <authorList>
            <person name="Nowell W R."/>
        </authorList>
    </citation>
    <scope>NUCLEOTIDE SEQUENCE</scope>
</reference>
<dbReference type="PANTHER" id="PTHR12268">
    <property type="entry name" value="E3 UBIQUITIN-PROTEIN LIGASE KCMF1"/>
    <property type="match status" value="1"/>
</dbReference>
<evidence type="ECO:0000256" key="1">
    <source>
        <dbReference type="SAM" id="MobiDB-lite"/>
    </source>
</evidence>
<dbReference type="PANTHER" id="PTHR12268:SF27">
    <property type="entry name" value="DYSTROBREVIN, ISOFORM F"/>
    <property type="match status" value="1"/>
</dbReference>
<dbReference type="Proteomes" id="UP000681720">
    <property type="component" value="Unassembled WGS sequence"/>
</dbReference>
<dbReference type="InterPro" id="IPR015154">
    <property type="entry name" value="EF-hand_dom_typ2"/>
</dbReference>
<dbReference type="Gene3D" id="1.10.238.10">
    <property type="entry name" value="EF-hand"/>
    <property type="match status" value="1"/>
</dbReference>
<proteinExistence type="predicted"/>
<dbReference type="SUPFAM" id="SSF47473">
    <property type="entry name" value="EF-hand"/>
    <property type="match status" value="2"/>
</dbReference>
<name>A0A8S3ISM8_9BILA</name>
<sequence>HLLDLLNVIESLRECLTWPSSEISSNSLSPTNRRTPTPIQPSLSNNDQFLSINRLTTFLTSIYTNLNKRLPPSQQILHINNCVHSAIAWFLYVYNNNNNNNDITNNVSIRFNSFRVVLVLLCTGKLVDKMRHLFTSYLSPSMNAMTYGQIDELLHEILALPYALQEISYATYRSNNAQLMFSHLSSPLVNIEDFLDTLIYNDTTPNCVQWLIIFHRLISVEN</sequence>
<comment type="caution">
    <text evidence="4">The sequence shown here is derived from an EMBL/GenBank/DDBJ whole genome shotgun (WGS) entry which is preliminary data.</text>
</comment>
<dbReference type="EMBL" id="CAJOBJ010348799">
    <property type="protein sequence ID" value="CAF5205359.1"/>
    <property type="molecule type" value="Genomic_DNA"/>
</dbReference>
<protein>
    <submittedName>
        <fullName evidence="4">Uncharacterized protein</fullName>
    </submittedName>
</protein>
<feature type="domain" description="EF-hand" evidence="2">
    <location>
        <begin position="44"/>
        <end position="122"/>
    </location>
</feature>
<feature type="compositionally biased region" description="Polar residues" evidence="1">
    <location>
        <begin position="30"/>
        <end position="40"/>
    </location>
</feature>
<dbReference type="InterPro" id="IPR011992">
    <property type="entry name" value="EF-hand-dom_pair"/>
</dbReference>
<dbReference type="GO" id="GO:0099536">
    <property type="term" value="P:synaptic signaling"/>
    <property type="evidence" value="ECO:0007669"/>
    <property type="project" value="TreeGrafter"/>
</dbReference>
<dbReference type="InterPro" id="IPR015153">
    <property type="entry name" value="EF-hand_dom_typ1"/>
</dbReference>
<feature type="non-terminal residue" evidence="4">
    <location>
        <position position="222"/>
    </location>
</feature>
<evidence type="ECO:0000259" key="3">
    <source>
        <dbReference type="Pfam" id="PF09069"/>
    </source>
</evidence>
<feature type="domain" description="EF-hand" evidence="3">
    <location>
        <begin position="126"/>
        <end position="217"/>
    </location>
</feature>
<evidence type="ECO:0000259" key="2">
    <source>
        <dbReference type="Pfam" id="PF09068"/>
    </source>
</evidence>
<dbReference type="Pfam" id="PF09069">
    <property type="entry name" value="EF-hand_3"/>
    <property type="match status" value="1"/>
</dbReference>